<evidence type="ECO:0000256" key="1">
    <source>
        <dbReference type="SAM" id="Phobius"/>
    </source>
</evidence>
<reference evidence="2 3" key="1">
    <citation type="submission" date="2023-05" db="EMBL/GenBank/DDBJ databases">
        <title>Lithophilousrod everest ZFBP1038 complete genpme.</title>
        <authorList>
            <person name="Tian M."/>
        </authorList>
    </citation>
    <scope>NUCLEOTIDE SEQUENCE [LARGE SCALE GENOMIC DNA]</scope>
    <source>
        <strain evidence="2 3">ZFBP1038</strain>
    </source>
</reference>
<dbReference type="RefSeq" id="WP_349638280.1">
    <property type="nucleotide sequence ID" value="NZ_CP090958.1"/>
</dbReference>
<evidence type="ECO:0000313" key="2">
    <source>
        <dbReference type="EMBL" id="WGW11490.1"/>
    </source>
</evidence>
<evidence type="ECO:0000313" key="3">
    <source>
        <dbReference type="Proteomes" id="UP001209083"/>
    </source>
</evidence>
<dbReference type="EMBL" id="CP090958">
    <property type="protein sequence ID" value="WGW11490.1"/>
    <property type="molecule type" value="Genomic_DNA"/>
</dbReference>
<proteinExistence type="predicted"/>
<name>A0ABY8QR64_9MICO</name>
<feature type="transmembrane region" description="Helical" evidence="1">
    <location>
        <begin position="46"/>
        <end position="66"/>
    </location>
</feature>
<organism evidence="2 3">
    <name type="scientific">Saxibacter everestensis</name>
    <dbReference type="NCBI Taxonomy" id="2909229"/>
    <lineage>
        <taxon>Bacteria</taxon>
        <taxon>Bacillati</taxon>
        <taxon>Actinomycetota</taxon>
        <taxon>Actinomycetes</taxon>
        <taxon>Micrococcales</taxon>
        <taxon>Brevibacteriaceae</taxon>
        <taxon>Saxibacter</taxon>
    </lineage>
</organism>
<keyword evidence="3" id="KW-1185">Reference proteome</keyword>
<keyword evidence="1" id="KW-0812">Transmembrane</keyword>
<sequence length="72" mass="7779">MSKSERATHRRPIPRSLVILIAADALILLLPPMHWAFGNGNPASSVGYFLCSGFCVMASLFAMFAIDRKAAA</sequence>
<keyword evidence="1" id="KW-1133">Transmembrane helix</keyword>
<accession>A0ABY8QR64</accession>
<gene>
    <name evidence="2" type="ORF">LWF01_15555</name>
</gene>
<dbReference type="Proteomes" id="UP001209083">
    <property type="component" value="Chromosome"/>
</dbReference>
<keyword evidence="1" id="KW-0472">Membrane</keyword>
<feature type="transmembrane region" description="Helical" evidence="1">
    <location>
        <begin position="12"/>
        <end position="34"/>
    </location>
</feature>
<protein>
    <submittedName>
        <fullName evidence="2">Uncharacterized protein</fullName>
    </submittedName>
</protein>